<dbReference type="STRING" id="767519.SAMN05216559_3646"/>
<dbReference type="SUPFAM" id="SSF52540">
    <property type="entry name" value="P-loop containing nucleoside triphosphate hydrolases"/>
    <property type="match status" value="1"/>
</dbReference>
<organism evidence="7 8">
    <name type="scientific">Halomicrobium zhouii</name>
    <dbReference type="NCBI Taxonomy" id="767519"/>
    <lineage>
        <taxon>Archaea</taxon>
        <taxon>Methanobacteriati</taxon>
        <taxon>Methanobacteriota</taxon>
        <taxon>Stenosarchaea group</taxon>
        <taxon>Halobacteria</taxon>
        <taxon>Halobacteriales</taxon>
        <taxon>Haloarculaceae</taxon>
        <taxon>Halomicrobium</taxon>
    </lineage>
</organism>
<evidence type="ECO:0000256" key="3">
    <source>
        <dbReference type="ARBA" id="ARBA00022741"/>
    </source>
</evidence>
<dbReference type="CDD" id="cd03260">
    <property type="entry name" value="ABC_PstB_phosphate_transporter"/>
    <property type="match status" value="1"/>
</dbReference>
<reference evidence="7 8" key="1">
    <citation type="submission" date="2016-10" db="EMBL/GenBank/DDBJ databases">
        <authorList>
            <person name="de Groot N.N."/>
        </authorList>
    </citation>
    <scope>NUCLEOTIDE SEQUENCE [LARGE SCALE GENOMIC DNA]</scope>
    <source>
        <strain evidence="7 8">CGMCC 1.10457</strain>
    </source>
</reference>
<dbReference type="SMART" id="SM00382">
    <property type="entry name" value="AAA"/>
    <property type="match status" value="1"/>
</dbReference>
<dbReference type="AlphaFoldDB" id="A0A1I6M316"/>
<evidence type="ECO:0000256" key="5">
    <source>
        <dbReference type="SAM" id="MobiDB-lite"/>
    </source>
</evidence>
<feature type="region of interest" description="Disordered" evidence="5">
    <location>
        <begin position="1"/>
        <end position="67"/>
    </location>
</feature>
<dbReference type="Gene3D" id="3.40.50.300">
    <property type="entry name" value="P-loop containing nucleotide triphosphate hydrolases"/>
    <property type="match status" value="1"/>
</dbReference>
<evidence type="ECO:0000256" key="2">
    <source>
        <dbReference type="ARBA" id="ARBA00022475"/>
    </source>
</evidence>
<keyword evidence="2" id="KW-1003">Cell membrane</keyword>
<dbReference type="GO" id="GO:0035435">
    <property type="term" value="P:phosphate ion transmembrane transport"/>
    <property type="evidence" value="ECO:0007669"/>
    <property type="project" value="InterPro"/>
</dbReference>
<dbReference type="GO" id="GO:0016020">
    <property type="term" value="C:membrane"/>
    <property type="evidence" value="ECO:0007669"/>
    <property type="project" value="InterPro"/>
</dbReference>
<accession>A0A1I6M316</accession>
<dbReference type="GO" id="GO:0016887">
    <property type="term" value="F:ATP hydrolysis activity"/>
    <property type="evidence" value="ECO:0007669"/>
    <property type="project" value="InterPro"/>
</dbReference>
<gene>
    <name evidence="7" type="ORF">SAMN05216559_3646</name>
</gene>
<dbReference type="InterPro" id="IPR003593">
    <property type="entry name" value="AAA+_ATPase"/>
</dbReference>
<keyword evidence="4 7" id="KW-0067">ATP-binding</keyword>
<protein>
    <submittedName>
        <fullName evidence="7">Phosphate ABC transporter ATP-binding protein, PhoT family</fullName>
    </submittedName>
</protein>
<sequence length="334" mass="36615">MTNSTVTDDTAAERIDPDETAAADDATAADGTASRTEPTTAIDQSATADTTTTGESEERTDPAWRTYSFPGDPVLSAESLDVWYGDDHALRDISIEIPERSVTALIGPSGCGKSTFLRCLNRMNDRIKSARIEGTVSFDGENVYADGTNLVELRKRVGMVFQHPNPFPKSIRANVAYGPRKHGDIERGLVPKLLGRDEREKEDELVERCLRDAALWDEVKDRLDDNALGLSGGQQQRLCIARCLATDPEVILMDEPASALDPIATAKIEDLIEELAEEYTVVVVTHNMQQAARVSDQTAVFLTGGELVEYGDTDQIFENPESQRVEDYVTGKFG</sequence>
<keyword evidence="8" id="KW-1185">Reference proteome</keyword>
<keyword evidence="3" id="KW-0547">Nucleotide-binding</keyword>
<keyword evidence="1" id="KW-0813">Transport</keyword>
<evidence type="ECO:0000259" key="6">
    <source>
        <dbReference type="PROSITE" id="PS50893"/>
    </source>
</evidence>
<feature type="compositionally biased region" description="Low complexity" evidence="5">
    <location>
        <begin position="23"/>
        <end position="33"/>
    </location>
</feature>
<dbReference type="Pfam" id="PF00005">
    <property type="entry name" value="ABC_tran"/>
    <property type="match status" value="1"/>
</dbReference>
<dbReference type="NCBIfam" id="TIGR00972">
    <property type="entry name" value="3a0107s01c2"/>
    <property type="match status" value="1"/>
</dbReference>
<evidence type="ECO:0000256" key="1">
    <source>
        <dbReference type="ARBA" id="ARBA00022448"/>
    </source>
</evidence>
<feature type="domain" description="ABC transporter" evidence="6">
    <location>
        <begin position="75"/>
        <end position="329"/>
    </location>
</feature>
<feature type="compositionally biased region" description="Polar residues" evidence="5">
    <location>
        <begin position="34"/>
        <end position="54"/>
    </location>
</feature>
<dbReference type="GO" id="GO:0005315">
    <property type="term" value="F:phosphate transmembrane transporter activity"/>
    <property type="evidence" value="ECO:0007669"/>
    <property type="project" value="InterPro"/>
</dbReference>
<keyword evidence="2" id="KW-0472">Membrane</keyword>
<dbReference type="RefSeq" id="WP_089818378.1">
    <property type="nucleotide sequence ID" value="NZ_FOZK01000004.1"/>
</dbReference>
<dbReference type="InterPro" id="IPR003439">
    <property type="entry name" value="ABC_transporter-like_ATP-bd"/>
</dbReference>
<dbReference type="PANTHER" id="PTHR43423">
    <property type="entry name" value="ABC TRANSPORTER I FAMILY MEMBER 17"/>
    <property type="match status" value="1"/>
</dbReference>
<dbReference type="GO" id="GO:0005524">
    <property type="term" value="F:ATP binding"/>
    <property type="evidence" value="ECO:0007669"/>
    <property type="project" value="UniProtKB-KW"/>
</dbReference>
<proteinExistence type="predicted"/>
<dbReference type="EMBL" id="FOZK01000004">
    <property type="protein sequence ID" value="SFS10038.1"/>
    <property type="molecule type" value="Genomic_DNA"/>
</dbReference>
<dbReference type="PANTHER" id="PTHR43423:SF1">
    <property type="entry name" value="ABC TRANSPORTER I FAMILY MEMBER 17"/>
    <property type="match status" value="1"/>
</dbReference>
<dbReference type="OrthoDB" id="31298at2157"/>
<dbReference type="PROSITE" id="PS00211">
    <property type="entry name" value="ABC_TRANSPORTER_1"/>
    <property type="match status" value="1"/>
</dbReference>
<dbReference type="InterPro" id="IPR005670">
    <property type="entry name" value="PstB-like"/>
</dbReference>
<name>A0A1I6M316_9EURY</name>
<evidence type="ECO:0000256" key="4">
    <source>
        <dbReference type="ARBA" id="ARBA00022840"/>
    </source>
</evidence>
<evidence type="ECO:0000313" key="7">
    <source>
        <dbReference type="EMBL" id="SFS10038.1"/>
    </source>
</evidence>
<dbReference type="InterPro" id="IPR027417">
    <property type="entry name" value="P-loop_NTPase"/>
</dbReference>
<dbReference type="InterPro" id="IPR017871">
    <property type="entry name" value="ABC_transporter-like_CS"/>
</dbReference>
<evidence type="ECO:0000313" key="8">
    <source>
        <dbReference type="Proteomes" id="UP000199062"/>
    </source>
</evidence>
<dbReference type="Proteomes" id="UP000199062">
    <property type="component" value="Unassembled WGS sequence"/>
</dbReference>
<dbReference type="PROSITE" id="PS50893">
    <property type="entry name" value="ABC_TRANSPORTER_2"/>
    <property type="match status" value="1"/>
</dbReference>